<dbReference type="SUPFAM" id="SSF50985">
    <property type="entry name" value="RCC1/BLIP-II"/>
    <property type="match status" value="1"/>
</dbReference>
<evidence type="ECO:0000256" key="3">
    <source>
        <dbReference type="ARBA" id="ARBA00010886"/>
    </source>
</evidence>
<protein>
    <recommendedName>
        <fullName evidence="4">non-specific serine/threonine protein kinase</fullName>
        <ecNumber evidence="4">2.7.11.1</ecNumber>
    </recommendedName>
</protein>
<dbReference type="PROSITE" id="PS50011">
    <property type="entry name" value="PROTEIN_KINASE_DOM"/>
    <property type="match status" value="1"/>
</dbReference>
<dbReference type="FunFam" id="3.30.200.20:FF:000097">
    <property type="entry name" value="Probable serine/threonine-protein kinase nek1"/>
    <property type="match status" value="1"/>
</dbReference>
<evidence type="ECO:0000256" key="7">
    <source>
        <dbReference type="ARBA" id="ARBA00022553"/>
    </source>
</evidence>
<evidence type="ECO:0000259" key="17">
    <source>
        <dbReference type="PROSITE" id="PS50011"/>
    </source>
</evidence>
<dbReference type="Gene3D" id="1.10.510.10">
    <property type="entry name" value="Transferase(Phosphotransferase) domain 1"/>
    <property type="match status" value="2"/>
</dbReference>
<dbReference type="PROSITE" id="PS50012">
    <property type="entry name" value="RCC1_3"/>
    <property type="match status" value="6"/>
</dbReference>
<dbReference type="PANTHER" id="PTHR44535">
    <property type="entry name" value="PROTEIN CBG16200"/>
    <property type="match status" value="1"/>
</dbReference>
<feature type="repeat" description="RCC1" evidence="15">
    <location>
        <begin position="356"/>
        <end position="408"/>
    </location>
</feature>
<evidence type="ECO:0000256" key="10">
    <source>
        <dbReference type="ARBA" id="ARBA00022737"/>
    </source>
</evidence>
<keyword evidence="16" id="KW-0175">Coiled coil</keyword>
<keyword evidence="19" id="KW-1185">Reference proteome</keyword>
<feature type="repeat" description="RCC1" evidence="15">
    <location>
        <begin position="527"/>
        <end position="579"/>
    </location>
</feature>
<evidence type="ECO:0000313" key="18">
    <source>
        <dbReference type="EMBL" id="GFS25216.1"/>
    </source>
</evidence>
<dbReference type="Pfam" id="PF00069">
    <property type="entry name" value="Pkinase"/>
    <property type="match status" value="2"/>
</dbReference>
<dbReference type="PRINTS" id="PR00633">
    <property type="entry name" value="RCCNDNSATION"/>
</dbReference>
<dbReference type="InterPro" id="IPR000408">
    <property type="entry name" value="Reg_chr_condens"/>
</dbReference>
<dbReference type="InterPro" id="IPR011009">
    <property type="entry name" value="Kinase-like_dom_sf"/>
</dbReference>
<keyword evidence="12 18" id="KW-0418">Kinase</keyword>
<dbReference type="EC" id="2.7.11.1" evidence="4"/>
<dbReference type="GO" id="GO:0046872">
    <property type="term" value="F:metal ion binding"/>
    <property type="evidence" value="ECO:0007669"/>
    <property type="project" value="UniProtKB-KW"/>
</dbReference>
<accession>A0AAV4JSC5</accession>
<dbReference type="InterPro" id="IPR000719">
    <property type="entry name" value="Prot_kinase_dom"/>
</dbReference>
<feature type="coiled-coil region" evidence="16">
    <location>
        <begin position="817"/>
        <end position="851"/>
    </location>
</feature>
<evidence type="ECO:0000256" key="5">
    <source>
        <dbReference type="ARBA" id="ARBA00022490"/>
    </source>
</evidence>
<proteinExistence type="inferred from homology"/>
<evidence type="ECO:0000256" key="4">
    <source>
        <dbReference type="ARBA" id="ARBA00012513"/>
    </source>
</evidence>
<evidence type="ECO:0000256" key="11">
    <source>
        <dbReference type="ARBA" id="ARBA00022741"/>
    </source>
</evidence>
<comment type="subcellular location">
    <subcellularLocation>
        <location evidence="2">Cytoplasm</location>
    </subcellularLocation>
</comment>
<evidence type="ECO:0000256" key="13">
    <source>
        <dbReference type="ARBA" id="ARBA00022840"/>
    </source>
</evidence>
<evidence type="ECO:0000256" key="8">
    <source>
        <dbReference type="ARBA" id="ARBA00022679"/>
    </source>
</evidence>
<evidence type="ECO:0000256" key="9">
    <source>
        <dbReference type="ARBA" id="ARBA00022723"/>
    </source>
</evidence>
<evidence type="ECO:0000256" key="12">
    <source>
        <dbReference type="ARBA" id="ARBA00022777"/>
    </source>
</evidence>
<dbReference type="Gene3D" id="2.130.10.30">
    <property type="entry name" value="Regulator of chromosome condensation 1/beta-lactamase-inhibitor protein II"/>
    <property type="match status" value="2"/>
</dbReference>
<keyword evidence="5" id="KW-0963">Cytoplasm</keyword>
<organism evidence="18 19">
    <name type="scientific">Elysia marginata</name>
    <dbReference type="NCBI Taxonomy" id="1093978"/>
    <lineage>
        <taxon>Eukaryota</taxon>
        <taxon>Metazoa</taxon>
        <taxon>Spiralia</taxon>
        <taxon>Lophotrochozoa</taxon>
        <taxon>Mollusca</taxon>
        <taxon>Gastropoda</taxon>
        <taxon>Heterobranchia</taxon>
        <taxon>Euthyneura</taxon>
        <taxon>Panpulmonata</taxon>
        <taxon>Sacoglossa</taxon>
        <taxon>Placobranchoidea</taxon>
        <taxon>Plakobranchidae</taxon>
        <taxon>Elysia</taxon>
    </lineage>
</organism>
<keyword evidence="14" id="KW-0460">Magnesium</keyword>
<name>A0AAV4JSC5_9GAST</name>
<dbReference type="Proteomes" id="UP000762676">
    <property type="component" value="Unassembled WGS sequence"/>
</dbReference>
<feature type="repeat" description="RCC1" evidence="15">
    <location>
        <begin position="461"/>
        <end position="526"/>
    </location>
</feature>
<evidence type="ECO:0000256" key="6">
    <source>
        <dbReference type="ARBA" id="ARBA00022527"/>
    </source>
</evidence>
<evidence type="ECO:0000256" key="1">
    <source>
        <dbReference type="ARBA" id="ARBA00001946"/>
    </source>
</evidence>
<dbReference type="GO" id="GO:0005737">
    <property type="term" value="C:cytoplasm"/>
    <property type="evidence" value="ECO:0007669"/>
    <property type="project" value="UniProtKB-SubCell"/>
</dbReference>
<dbReference type="AlphaFoldDB" id="A0AAV4JSC5"/>
<dbReference type="SUPFAM" id="SSF56112">
    <property type="entry name" value="Protein kinase-like (PK-like)"/>
    <property type="match status" value="1"/>
</dbReference>
<evidence type="ECO:0000256" key="2">
    <source>
        <dbReference type="ARBA" id="ARBA00004496"/>
    </source>
</evidence>
<keyword evidence="6" id="KW-0723">Serine/threonine-protein kinase</keyword>
<keyword evidence="11" id="KW-0547">Nucleotide-binding</keyword>
<keyword evidence="9" id="KW-0479">Metal-binding</keyword>
<sequence length="855" mass="93286">MADDGAENPCSPPASYTFVRVLGSGAFGEAVLYQKTEDNSLVVWKEVNLTKLNDKQRRDSQGEIDILSLFNHANIICYYNHFVDDDTLFIEMEYANGGTLYDKIVGSTKLWPEKDVIWYLYQMTSALDYIHQYGIIHRYNFKSDVWALGCVLYEMLTLTKTFQATNPLKLALDIVKTSHTAVNKSYSDGMRSLVDLMLRKKPEERPSTEEMLALPIISISSSQMEQKVYELNGVTRRARLSTASSGQVVVSVVTSKMCEMYQWGGGKNTPQKIEIFTREKSPIQVSAGHCHFAAITFEKELYTWANPQGGCNMSGQLGHGDTAAYKAPRRVDCLLGVPIQQVACGEDFTLCVSDEGALYAFGSDYYGCLGSSDGEEEVLSPVLVEFFADHPVQLITCGHAHVVALTKYGDVYTWGSGEFGKLGLGSEDDYNTPQKVDIPGRQQVKTVCASSESSFLLCSSGRLLACGSNQFNKLGFNSETSGLRKRKAKTFDIPCRNTFCTVKPLSRYTITQVAAGETHSGVIDSSGHLYMFGSNKYGQLGLGDFKMRSGVSRVGGVLAGQRVEQLACGDGFTVAATNENQIYSWGNGESGRLGGTFSDQGTGPNKACTALPRPIFGSMHDVSSVSCRHWNTLIIAEKVLNQKTLKTRASCPKMSPLYQISEPSLHPAKLDGSGENVPVPADQDTACRFQLPDVVVGGDAALADGGQEKGAWTPDVFSPGALQVDIAENLGESSIPPWLEQELNEAEVIPIPTTPSAEASNHDPGLKVGFSCQPSVPQSPPVLPVTLPKLPTPVNSSQQGKALELKLHIPSKESETISILTDRVTQLEEENIKLKKKVEDQARIIEELQLKVISS</sequence>
<gene>
    <name evidence="18" type="ORF">ElyMa_003435800</name>
</gene>
<feature type="repeat" description="RCC1" evidence="15">
    <location>
        <begin position="580"/>
        <end position="638"/>
    </location>
</feature>
<dbReference type="EMBL" id="BMAT01007050">
    <property type="protein sequence ID" value="GFS25216.1"/>
    <property type="molecule type" value="Genomic_DNA"/>
</dbReference>
<evidence type="ECO:0000256" key="15">
    <source>
        <dbReference type="PROSITE-ProRule" id="PRU00235"/>
    </source>
</evidence>
<dbReference type="Pfam" id="PF25390">
    <property type="entry name" value="WD40_RLD"/>
    <property type="match status" value="1"/>
</dbReference>
<comment type="similarity">
    <text evidence="3">Belongs to the protein kinase superfamily. NEK Ser/Thr protein kinase family. NIMA subfamily.</text>
</comment>
<evidence type="ECO:0000313" key="19">
    <source>
        <dbReference type="Proteomes" id="UP000762676"/>
    </source>
</evidence>
<feature type="domain" description="Protein kinase" evidence="17">
    <location>
        <begin position="16"/>
        <end position="217"/>
    </location>
</feature>
<evidence type="ECO:0000256" key="16">
    <source>
        <dbReference type="SAM" id="Coils"/>
    </source>
</evidence>
<feature type="repeat" description="RCC1" evidence="15">
    <location>
        <begin position="299"/>
        <end position="355"/>
    </location>
</feature>
<evidence type="ECO:0000256" key="14">
    <source>
        <dbReference type="ARBA" id="ARBA00022842"/>
    </source>
</evidence>
<comment type="caution">
    <text evidence="18">The sequence shown here is derived from an EMBL/GenBank/DDBJ whole genome shotgun (WGS) entry which is preliminary data.</text>
</comment>
<dbReference type="GO" id="GO:0005524">
    <property type="term" value="F:ATP binding"/>
    <property type="evidence" value="ECO:0007669"/>
    <property type="project" value="UniProtKB-KW"/>
</dbReference>
<dbReference type="InterPro" id="IPR051997">
    <property type="entry name" value="STK_NEK"/>
</dbReference>
<dbReference type="Gene3D" id="3.30.200.20">
    <property type="entry name" value="Phosphorylase Kinase, domain 1"/>
    <property type="match status" value="1"/>
</dbReference>
<dbReference type="InterPro" id="IPR009091">
    <property type="entry name" value="RCC1/BLIP-II"/>
</dbReference>
<keyword evidence="13" id="KW-0067">ATP-binding</keyword>
<dbReference type="GO" id="GO:0004674">
    <property type="term" value="F:protein serine/threonine kinase activity"/>
    <property type="evidence" value="ECO:0007669"/>
    <property type="project" value="UniProtKB-KW"/>
</dbReference>
<feature type="repeat" description="RCC1" evidence="15">
    <location>
        <begin position="409"/>
        <end position="460"/>
    </location>
</feature>
<dbReference type="InterPro" id="IPR058923">
    <property type="entry name" value="RCC1-like_dom"/>
</dbReference>
<comment type="cofactor">
    <cofactor evidence="1">
        <name>Mg(2+)</name>
        <dbReference type="ChEBI" id="CHEBI:18420"/>
    </cofactor>
</comment>
<dbReference type="PANTHER" id="PTHR44535:SF1">
    <property type="entry name" value="SERINE_THREONINE-PROTEIN KINASE NEK9"/>
    <property type="match status" value="1"/>
</dbReference>
<reference evidence="18 19" key="1">
    <citation type="journal article" date="2021" name="Elife">
        <title>Chloroplast acquisition without the gene transfer in kleptoplastic sea slugs, Plakobranchus ocellatus.</title>
        <authorList>
            <person name="Maeda T."/>
            <person name="Takahashi S."/>
            <person name="Yoshida T."/>
            <person name="Shimamura S."/>
            <person name="Takaki Y."/>
            <person name="Nagai Y."/>
            <person name="Toyoda A."/>
            <person name="Suzuki Y."/>
            <person name="Arimoto A."/>
            <person name="Ishii H."/>
            <person name="Satoh N."/>
            <person name="Nishiyama T."/>
            <person name="Hasebe M."/>
            <person name="Maruyama T."/>
            <person name="Minagawa J."/>
            <person name="Obokata J."/>
            <person name="Shigenobu S."/>
        </authorList>
    </citation>
    <scope>NUCLEOTIDE SEQUENCE [LARGE SCALE GENOMIC DNA]</scope>
</reference>
<keyword evidence="8" id="KW-0808">Transferase</keyword>
<keyword evidence="10" id="KW-0677">Repeat</keyword>
<keyword evidence="7" id="KW-0597">Phosphoprotein</keyword>